<organism evidence="5 6">
    <name type="scientific">Runella aurantiaca</name>
    <dbReference type="NCBI Taxonomy" id="2282308"/>
    <lineage>
        <taxon>Bacteria</taxon>
        <taxon>Pseudomonadati</taxon>
        <taxon>Bacteroidota</taxon>
        <taxon>Cytophagia</taxon>
        <taxon>Cytophagales</taxon>
        <taxon>Spirosomataceae</taxon>
        <taxon>Runella</taxon>
    </lineage>
</organism>
<dbReference type="EMBL" id="QPIW01000006">
    <property type="protein sequence ID" value="RDB06208.1"/>
    <property type="molecule type" value="Genomic_DNA"/>
</dbReference>
<evidence type="ECO:0000256" key="2">
    <source>
        <dbReference type="ARBA" id="ARBA00022801"/>
    </source>
</evidence>
<dbReference type="PANTHER" id="PTHR10587:SF133">
    <property type="entry name" value="CHITIN DEACETYLASE 1-RELATED"/>
    <property type="match status" value="1"/>
</dbReference>
<feature type="chain" id="PRO_5016943733" evidence="3">
    <location>
        <begin position="22"/>
        <end position="269"/>
    </location>
</feature>
<keyword evidence="3" id="KW-0732">Signal</keyword>
<protein>
    <submittedName>
        <fullName evidence="5">Polysaccharide deacetylase</fullName>
    </submittedName>
</protein>
<reference evidence="5 6" key="1">
    <citation type="submission" date="2018-07" db="EMBL/GenBank/DDBJ databases">
        <title>Genome analysis of Runella aurantiaca.</title>
        <authorList>
            <person name="Yang X."/>
        </authorList>
    </citation>
    <scope>NUCLEOTIDE SEQUENCE [LARGE SCALE GENOMIC DNA]</scope>
    <source>
        <strain evidence="5 6">YX9</strain>
    </source>
</reference>
<keyword evidence="6" id="KW-1185">Reference proteome</keyword>
<dbReference type="GO" id="GO:0016020">
    <property type="term" value="C:membrane"/>
    <property type="evidence" value="ECO:0007669"/>
    <property type="project" value="TreeGrafter"/>
</dbReference>
<dbReference type="RefSeq" id="WP_114460988.1">
    <property type="nucleotide sequence ID" value="NZ_QPIW01000006.1"/>
</dbReference>
<evidence type="ECO:0000259" key="4">
    <source>
        <dbReference type="PROSITE" id="PS51677"/>
    </source>
</evidence>
<dbReference type="OrthoDB" id="9806342at2"/>
<dbReference type="Pfam" id="PF01522">
    <property type="entry name" value="Polysacc_deac_1"/>
    <property type="match status" value="1"/>
</dbReference>
<dbReference type="Gene3D" id="3.20.20.370">
    <property type="entry name" value="Glycoside hydrolase/deacetylase"/>
    <property type="match status" value="1"/>
</dbReference>
<comment type="caution">
    <text evidence="5">The sequence shown here is derived from an EMBL/GenBank/DDBJ whole genome shotgun (WGS) entry which is preliminary data.</text>
</comment>
<dbReference type="InterPro" id="IPR050248">
    <property type="entry name" value="Polysacc_deacetylase_ArnD"/>
</dbReference>
<feature type="signal peptide" evidence="3">
    <location>
        <begin position="1"/>
        <end position="21"/>
    </location>
</feature>
<name>A0A369I9A8_9BACT</name>
<accession>A0A369I9A8</accession>
<dbReference type="CDD" id="cd10967">
    <property type="entry name" value="CE4_GLA_like_6s"/>
    <property type="match status" value="1"/>
</dbReference>
<proteinExistence type="predicted"/>
<evidence type="ECO:0000313" key="6">
    <source>
        <dbReference type="Proteomes" id="UP000253141"/>
    </source>
</evidence>
<dbReference type="InterPro" id="IPR002509">
    <property type="entry name" value="NODB_dom"/>
</dbReference>
<dbReference type="GO" id="GO:0005975">
    <property type="term" value="P:carbohydrate metabolic process"/>
    <property type="evidence" value="ECO:0007669"/>
    <property type="project" value="InterPro"/>
</dbReference>
<gene>
    <name evidence="5" type="ORF">DVG78_10285</name>
</gene>
<dbReference type="Proteomes" id="UP000253141">
    <property type="component" value="Unassembled WGS sequence"/>
</dbReference>
<feature type="domain" description="NodB homology" evidence="4">
    <location>
        <begin position="38"/>
        <end position="255"/>
    </location>
</feature>
<evidence type="ECO:0000256" key="3">
    <source>
        <dbReference type="SAM" id="SignalP"/>
    </source>
</evidence>
<evidence type="ECO:0000256" key="1">
    <source>
        <dbReference type="ARBA" id="ARBA00022723"/>
    </source>
</evidence>
<evidence type="ECO:0000313" key="5">
    <source>
        <dbReference type="EMBL" id="RDB06208.1"/>
    </source>
</evidence>
<keyword evidence="2" id="KW-0378">Hydrolase</keyword>
<dbReference type="GO" id="GO:0016810">
    <property type="term" value="F:hydrolase activity, acting on carbon-nitrogen (but not peptide) bonds"/>
    <property type="evidence" value="ECO:0007669"/>
    <property type="project" value="InterPro"/>
</dbReference>
<dbReference type="PROSITE" id="PS51677">
    <property type="entry name" value="NODB"/>
    <property type="match status" value="1"/>
</dbReference>
<dbReference type="AlphaFoldDB" id="A0A369I9A8"/>
<dbReference type="PANTHER" id="PTHR10587">
    <property type="entry name" value="GLYCOSYL TRANSFERASE-RELATED"/>
    <property type="match status" value="1"/>
</dbReference>
<dbReference type="GO" id="GO:0046872">
    <property type="term" value="F:metal ion binding"/>
    <property type="evidence" value="ECO:0007669"/>
    <property type="project" value="UniProtKB-KW"/>
</dbReference>
<dbReference type="SUPFAM" id="SSF88713">
    <property type="entry name" value="Glycoside hydrolase/deacetylase"/>
    <property type="match status" value="1"/>
</dbReference>
<sequence>MKSLFYLLSLVILLTITHLSAAQTPSAAPAFWPEGKRVALSLSFDDARLSQVDVGTKLFDEYGVKATFFVLTSSVSKRLDAWKQAIANGHEIGNHTEQHPCSGNFPWAKPKALEEYTLDKMKSELIRTNKALEAQLGIMPKVFAYPCGQTFVGRGVNTKSYIPLIAELFSVGRGWLDEGPNDPTFCDMAQLTGMEMDGKEFEQILPIIENAKKTGHWVVLAGHEVGESGNQTARVAMLRKLCEYAQNPANGVWIAPIGTVAKYVQEKRK</sequence>
<dbReference type="InterPro" id="IPR011330">
    <property type="entry name" value="Glyco_hydro/deAcase_b/a-brl"/>
</dbReference>
<keyword evidence="1" id="KW-0479">Metal-binding</keyword>